<feature type="signal peptide" evidence="1">
    <location>
        <begin position="1"/>
        <end position="29"/>
    </location>
</feature>
<dbReference type="OrthoDB" id="10043382at2759"/>
<keyword evidence="1" id="KW-0732">Signal</keyword>
<dbReference type="PANTHER" id="PTHR37687:SF1">
    <property type="entry name" value="AGAP006772-PA"/>
    <property type="match status" value="1"/>
</dbReference>
<protein>
    <recommendedName>
        <fullName evidence="4">Conodipine-M alpha chain</fullName>
    </recommendedName>
</protein>
<keyword evidence="3" id="KW-1185">Reference proteome</keyword>
<dbReference type="AlphaFoldDB" id="A0A913XC99"/>
<dbReference type="KEGG" id="epa:110240946"/>
<evidence type="ECO:0000256" key="1">
    <source>
        <dbReference type="SAM" id="SignalP"/>
    </source>
</evidence>
<sequence length="187" mass="21879">MHLHIKTFTLAEILLVVLLTLEEIPVSMSKEDKIFDIFKTKNSSRECLADQYTNGCSVPLGIAAPYKGRFTPACNKHDICYGCGHHFKWTRDLCDDAFLADMKTTCKQLFSHVRRRRFLSALLEVWYFFQGISKEERRCKLFADMYYKVVRTFGKSHFEIRDNDYCWSTCADKHGSPYEDLSQDLLF</sequence>
<dbReference type="OMA" id="ALLEVWY"/>
<dbReference type="GO" id="GO:0004623">
    <property type="term" value="F:phospholipase A2 activity"/>
    <property type="evidence" value="ECO:0007669"/>
    <property type="project" value="InterPro"/>
</dbReference>
<evidence type="ECO:0000313" key="3">
    <source>
        <dbReference type="Proteomes" id="UP000887567"/>
    </source>
</evidence>
<organism evidence="2 3">
    <name type="scientific">Exaiptasia diaphana</name>
    <name type="common">Tropical sea anemone</name>
    <name type="synonym">Aiptasia pulchella</name>
    <dbReference type="NCBI Taxonomy" id="2652724"/>
    <lineage>
        <taxon>Eukaryota</taxon>
        <taxon>Metazoa</taxon>
        <taxon>Cnidaria</taxon>
        <taxon>Anthozoa</taxon>
        <taxon>Hexacorallia</taxon>
        <taxon>Actiniaria</taxon>
        <taxon>Aiptasiidae</taxon>
        <taxon>Exaiptasia</taxon>
    </lineage>
</organism>
<evidence type="ECO:0008006" key="4">
    <source>
        <dbReference type="Google" id="ProtNLM"/>
    </source>
</evidence>
<dbReference type="GO" id="GO:0006644">
    <property type="term" value="P:phospholipid metabolic process"/>
    <property type="evidence" value="ECO:0007669"/>
    <property type="project" value="InterPro"/>
</dbReference>
<dbReference type="Proteomes" id="UP000887567">
    <property type="component" value="Unplaced"/>
</dbReference>
<reference evidence="2" key="1">
    <citation type="submission" date="2022-11" db="UniProtKB">
        <authorList>
            <consortium name="EnsemblMetazoa"/>
        </authorList>
    </citation>
    <scope>IDENTIFICATION</scope>
</reference>
<dbReference type="GO" id="GO:0050482">
    <property type="term" value="P:arachidonate secretion"/>
    <property type="evidence" value="ECO:0007669"/>
    <property type="project" value="InterPro"/>
</dbReference>
<dbReference type="GeneID" id="110240946"/>
<dbReference type="InterPro" id="IPR038875">
    <property type="entry name" value="PLA2_conodipine-like"/>
</dbReference>
<evidence type="ECO:0000313" key="2">
    <source>
        <dbReference type="EnsemblMetazoa" id="XP_020902424.1"/>
    </source>
</evidence>
<accession>A0A913XC99</accession>
<name>A0A913XC99_EXADI</name>
<dbReference type="Gene3D" id="1.20.90.10">
    <property type="entry name" value="Phospholipase A2 domain"/>
    <property type="match status" value="1"/>
</dbReference>
<feature type="chain" id="PRO_5037777839" description="Conodipine-M alpha chain" evidence="1">
    <location>
        <begin position="30"/>
        <end position="187"/>
    </location>
</feature>
<dbReference type="RefSeq" id="XP_020902424.1">
    <property type="nucleotide sequence ID" value="XM_021046765.2"/>
</dbReference>
<dbReference type="PANTHER" id="PTHR37687">
    <property type="entry name" value="AGAP006772-PA"/>
    <property type="match status" value="1"/>
</dbReference>
<dbReference type="InterPro" id="IPR036444">
    <property type="entry name" value="PLipase_A2_dom_sf"/>
</dbReference>
<proteinExistence type="predicted"/>
<dbReference type="EnsemblMetazoa" id="XM_021046765.2">
    <property type="protein sequence ID" value="XP_020902424.1"/>
    <property type="gene ID" value="LOC110240946"/>
</dbReference>
<dbReference type="SUPFAM" id="SSF48619">
    <property type="entry name" value="Phospholipase A2, PLA2"/>
    <property type="match status" value="1"/>
</dbReference>